<keyword evidence="1" id="KW-0489">Methyltransferase</keyword>
<dbReference type="GO" id="GO:0032259">
    <property type="term" value="P:methylation"/>
    <property type="evidence" value="ECO:0007669"/>
    <property type="project" value="UniProtKB-KW"/>
</dbReference>
<evidence type="ECO:0000313" key="2">
    <source>
        <dbReference type="Proteomes" id="UP000264310"/>
    </source>
</evidence>
<name>A0A371X5S1_9HYPH</name>
<sequence length="226" mass="24429">MSLLEPLSPSVRPTEAQERALRRRARRSERSLSDEARFFTTWLRRPLTMGAVSPSSRQLGETMAAYVPDPSGFGETSLVMELGPGTGVVTECLIARGVPEDKLVLVEYSAEFCALLRLRFPRATVVQGDAYAIAADVRSVIGPARLEAVVSGLPLLTKPDAVREEVVSRCLSAMEPGAPFIQFSYSLTLPVKPGEIGASVETSGWIKRNLPPARVIAYRRASGGTA</sequence>
<keyword evidence="2" id="KW-1185">Reference proteome</keyword>
<dbReference type="Gene3D" id="3.40.50.150">
    <property type="entry name" value="Vaccinia Virus protein VP39"/>
    <property type="match status" value="1"/>
</dbReference>
<accession>A0A371X5S1</accession>
<dbReference type="AlphaFoldDB" id="A0A371X5S1"/>
<dbReference type="SUPFAM" id="SSF53335">
    <property type="entry name" value="S-adenosyl-L-methionine-dependent methyltransferases"/>
    <property type="match status" value="1"/>
</dbReference>
<dbReference type="OrthoDB" id="9805585at2"/>
<comment type="caution">
    <text evidence="1">The sequence shown here is derived from an EMBL/GenBank/DDBJ whole genome shotgun (WGS) entry which is preliminary data.</text>
</comment>
<organism evidence="1 2">
    <name type="scientific">Fulvimarina endophytica</name>
    <dbReference type="NCBI Taxonomy" id="2293836"/>
    <lineage>
        <taxon>Bacteria</taxon>
        <taxon>Pseudomonadati</taxon>
        <taxon>Pseudomonadota</taxon>
        <taxon>Alphaproteobacteria</taxon>
        <taxon>Hyphomicrobiales</taxon>
        <taxon>Aurantimonadaceae</taxon>
        <taxon>Fulvimarina</taxon>
    </lineage>
</organism>
<reference evidence="1 2" key="1">
    <citation type="submission" date="2018-08" db="EMBL/GenBank/DDBJ databases">
        <title>Fulvimarina sp. 85, whole genome shotgun sequence.</title>
        <authorList>
            <person name="Tuo L."/>
        </authorList>
    </citation>
    <scope>NUCLEOTIDE SEQUENCE [LARGE SCALE GENOMIC DNA]</scope>
    <source>
        <strain evidence="1 2">85</strain>
    </source>
</reference>
<dbReference type="Proteomes" id="UP000264310">
    <property type="component" value="Unassembled WGS sequence"/>
</dbReference>
<dbReference type="InterPro" id="IPR029063">
    <property type="entry name" value="SAM-dependent_MTases_sf"/>
</dbReference>
<protein>
    <submittedName>
        <fullName evidence="1">Phospholipid methyltransferase</fullName>
    </submittedName>
</protein>
<evidence type="ECO:0000313" key="1">
    <source>
        <dbReference type="EMBL" id="RFC64563.1"/>
    </source>
</evidence>
<gene>
    <name evidence="1" type="ORF">DYI37_08295</name>
</gene>
<dbReference type="EMBL" id="QURL01000003">
    <property type="protein sequence ID" value="RFC64563.1"/>
    <property type="molecule type" value="Genomic_DNA"/>
</dbReference>
<proteinExistence type="predicted"/>
<dbReference type="GO" id="GO:0008168">
    <property type="term" value="F:methyltransferase activity"/>
    <property type="evidence" value="ECO:0007669"/>
    <property type="project" value="UniProtKB-KW"/>
</dbReference>
<keyword evidence="1" id="KW-0808">Transferase</keyword>